<evidence type="ECO:0000259" key="2">
    <source>
        <dbReference type="PROSITE" id="PS50006"/>
    </source>
</evidence>
<keyword evidence="1" id="KW-1133">Transmembrane helix</keyword>
<dbReference type="Proteomes" id="UP000671913">
    <property type="component" value="Chromosome"/>
</dbReference>
<dbReference type="Pfam" id="PF00498">
    <property type="entry name" value="FHA"/>
    <property type="match status" value="1"/>
</dbReference>
<dbReference type="SUPFAM" id="SSF49879">
    <property type="entry name" value="SMAD/FHA domain"/>
    <property type="match status" value="1"/>
</dbReference>
<keyword evidence="1" id="KW-0472">Membrane</keyword>
<organism evidence="3 4">
    <name type="scientific">Aceticella autotrophica</name>
    <dbReference type="NCBI Taxonomy" id="2755338"/>
    <lineage>
        <taxon>Bacteria</taxon>
        <taxon>Bacillati</taxon>
        <taxon>Bacillota</taxon>
        <taxon>Clostridia</taxon>
        <taxon>Thermoanaerobacterales</taxon>
        <taxon>Thermoanaerobacteraceae</taxon>
        <taxon>Aceticella</taxon>
    </lineage>
</organism>
<dbReference type="SMART" id="SM00240">
    <property type="entry name" value="FHA"/>
    <property type="match status" value="1"/>
</dbReference>
<proteinExistence type="predicted"/>
<dbReference type="KEGG" id="aaut:ACETAC_04480"/>
<name>A0A975AX53_9THEO</name>
<dbReference type="InterPro" id="IPR000253">
    <property type="entry name" value="FHA_dom"/>
</dbReference>
<dbReference type="RefSeq" id="WP_284680852.1">
    <property type="nucleotide sequence ID" value="NZ_CP060096.1"/>
</dbReference>
<evidence type="ECO:0000313" key="3">
    <source>
        <dbReference type="EMBL" id="QSZ28114.1"/>
    </source>
</evidence>
<accession>A0A975AX53</accession>
<feature type="domain" description="FHA" evidence="2">
    <location>
        <begin position="61"/>
        <end position="110"/>
    </location>
</feature>
<dbReference type="InterPro" id="IPR008984">
    <property type="entry name" value="SMAD_FHA_dom_sf"/>
</dbReference>
<gene>
    <name evidence="3" type="ORF">ACETAC_04480</name>
</gene>
<keyword evidence="1" id="KW-0812">Transmembrane</keyword>
<dbReference type="AlphaFoldDB" id="A0A975AX53"/>
<feature type="transmembrane region" description="Helical" evidence="1">
    <location>
        <begin position="12"/>
        <end position="29"/>
    </location>
</feature>
<dbReference type="PANTHER" id="PTHR23308">
    <property type="entry name" value="NUCLEAR INHIBITOR OF PROTEIN PHOSPHATASE-1"/>
    <property type="match status" value="1"/>
</dbReference>
<dbReference type="EMBL" id="CP060096">
    <property type="protein sequence ID" value="QSZ28114.1"/>
    <property type="molecule type" value="Genomic_DNA"/>
</dbReference>
<keyword evidence="4" id="KW-1185">Reference proteome</keyword>
<evidence type="ECO:0000256" key="1">
    <source>
        <dbReference type="SAM" id="Phobius"/>
    </source>
</evidence>
<dbReference type="Gene3D" id="2.60.200.20">
    <property type="match status" value="1"/>
</dbReference>
<dbReference type="CDD" id="cd00060">
    <property type="entry name" value="FHA"/>
    <property type="match status" value="1"/>
</dbReference>
<sequence length="133" mass="15383">MYTLASTVLRYVLIILIYLFIYKVFKIIYMDIKGVRKEREITKARLISLSGGSNYNLFEVTTIGRANDCDIIIENPYVSSKHVIIRKKGNKYIIQDLNSTNGTFINGKRIKNIANIRNNDIITLGNEEFRFIV</sequence>
<protein>
    <submittedName>
        <fullName evidence="3">FHA domain-containing protein</fullName>
    </submittedName>
</protein>
<evidence type="ECO:0000313" key="4">
    <source>
        <dbReference type="Proteomes" id="UP000671913"/>
    </source>
</evidence>
<reference evidence="3" key="1">
    <citation type="submission" date="2020-08" db="EMBL/GenBank/DDBJ databases">
        <title>Genomic insights into the carbon and energy metabolism of the first obligate autotrophic acetogenic bacterium Aceticella autotrophica gen. nov., sp. nov.</title>
        <authorList>
            <person name="Toshchakov S.V."/>
            <person name="Elcheninov A.G."/>
            <person name="Kublanov I.V."/>
            <person name="Frolov E.N."/>
            <person name="Lebedinsky A.V."/>
        </authorList>
    </citation>
    <scope>NUCLEOTIDE SEQUENCE</scope>
    <source>
        <strain evidence="3">3443-3Ac</strain>
    </source>
</reference>
<dbReference type="PROSITE" id="PS50006">
    <property type="entry name" value="FHA_DOMAIN"/>
    <property type="match status" value="1"/>
</dbReference>
<dbReference type="InterPro" id="IPR050923">
    <property type="entry name" value="Cell_Proc_Reg/RNA_Proc"/>
</dbReference>